<geneLocation type="plasmid" evidence="1 2">
    <name>pTT27</name>
</geneLocation>
<evidence type="ECO:0000313" key="1">
    <source>
        <dbReference type="EMBL" id="AAS82520.1"/>
    </source>
</evidence>
<dbReference type="AlphaFoldDB" id="Q745W5"/>
<name>Q745W5_THET2</name>
<dbReference type="KEGG" id="tth:TT_P0190"/>
<organism evidence="1 2">
    <name type="scientific">Thermus thermophilus (strain ATCC BAA-163 / DSM 7039 / HB27)</name>
    <dbReference type="NCBI Taxonomy" id="262724"/>
    <lineage>
        <taxon>Bacteria</taxon>
        <taxon>Thermotogati</taxon>
        <taxon>Deinococcota</taxon>
        <taxon>Deinococci</taxon>
        <taxon>Thermales</taxon>
        <taxon>Thermaceae</taxon>
        <taxon>Thermus</taxon>
    </lineage>
</organism>
<dbReference type="SMR" id="Q745W5"/>
<accession>Q745W5</accession>
<sequence>MAFVGKTAGGRPLEANRRSSNDTIVQSYLREVQKYQEMYYGFNRRYAQNLAQLKALVPPIEDPPTNPPVTVRFVTTGVDYNREYCVVAGTNVGQYWYQATSKGVRVRTDAPATGAAPTSCDFTLY</sequence>
<gene>
    <name evidence="1" type="primary">pilA</name>
    <name evidence="1" type="ordered locus">TT_P0190</name>
</gene>
<reference evidence="1 2" key="1">
    <citation type="journal article" date="2004" name="Nat. Biotechnol.">
        <title>The genome sequence of the extreme thermophile Thermus thermophilus.</title>
        <authorList>
            <person name="Henne A."/>
            <person name="Brueggemann H."/>
            <person name="Raasch C."/>
            <person name="Wiezer A."/>
            <person name="Hartsch T."/>
            <person name="Liesegang H."/>
            <person name="Johann A."/>
            <person name="Lienard T."/>
            <person name="Gohl O."/>
            <person name="Martinez-Arias R."/>
            <person name="Jacobi C."/>
            <person name="Starkuviene V."/>
            <person name="Schlenczeck S."/>
            <person name="Dencker S."/>
            <person name="Huber R."/>
            <person name="Klenk H.-P."/>
            <person name="Overbeek R."/>
            <person name="Kramer W."/>
            <person name="Merkl R."/>
            <person name="Gottschalk G."/>
            <person name="Fritz H.-J."/>
        </authorList>
    </citation>
    <scope>NUCLEOTIDE SEQUENCE [LARGE SCALE GENOMIC DNA]</scope>
    <source>
        <strain evidence="2">ATCC BAA-163 / DSM 7039 / HB27</strain>
        <plasmid evidence="1 2">pTT27</plasmid>
    </source>
</reference>
<keyword evidence="1" id="KW-0614">Plasmid</keyword>
<protein>
    <submittedName>
        <fullName evidence="1">PilA</fullName>
    </submittedName>
</protein>
<dbReference type="eggNOG" id="COG2165">
    <property type="taxonomic scope" value="Bacteria"/>
</dbReference>
<evidence type="ECO:0000313" key="2">
    <source>
        <dbReference type="Proteomes" id="UP000000592"/>
    </source>
</evidence>
<dbReference type="Proteomes" id="UP000000592">
    <property type="component" value="Plasmid pTT27"/>
</dbReference>
<dbReference type="HOGENOM" id="CLU_1991634_0_0_0"/>
<dbReference type="EMBL" id="AE017222">
    <property type="protein sequence ID" value="AAS82520.1"/>
    <property type="molecule type" value="Genomic_DNA"/>
</dbReference>
<proteinExistence type="predicted"/>